<dbReference type="SUPFAM" id="SSF53850">
    <property type="entry name" value="Periplasmic binding protein-like II"/>
    <property type="match status" value="1"/>
</dbReference>
<dbReference type="InterPro" id="IPR036390">
    <property type="entry name" value="WH_DNA-bd_sf"/>
</dbReference>
<evidence type="ECO:0000256" key="4">
    <source>
        <dbReference type="ARBA" id="ARBA00023163"/>
    </source>
</evidence>
<proteinExistence type="inferred from homology"/>
<dbReference type="EMBL" id="RBIL01000001">
    <property type="protein sequence ID" value="RKQ92726.1"/>
    <property type="molecule type" value="Genomic_DNA"/>
</dbReference>
<dbReference type="PANTHER" id="PTHR30346:SF29">
    <property type="entry name" value="LYSR SUBSTRATE-BINDING"/>
    <property type="match status" value="1"/>
</dbReference>
<dbReference type="Pfam" id="PF03466">
    <property type="entry name" value="LysR_substrate"/>
    <property type="match status" value="1"/>
</dbReference>
<evidence type="ECO:0000256" key="2">
    <source>
        <dbReference type="ARBA" id="ARBA00023015"/>
    </source>
</evidence>
<comment type="caution">
    <text evidence="6">The sequence shown here is derived from an EMBL/GenBank/DDBJ whole genome shotgun (WGS) entry which is preliminary data.</text>
</comment>
<reference evidence="6 7" key="1">
    <citation type="submission" date="2018-10" db="EMBL/GenBank/DDBJ databases">
        <title>Genomic Encyclopedia of Archaeal and Bacterial Type Strains, Phase II (KMG-II): from individual species to whole genera.</title>
        <authorList>
            <person name="Goeker M."/>
        </authorList>
    </citation>
    <scope>NUCLEOTIDE SEQUENCE [LARGE SCALE GENOMIC DNA]</scope>
    <source>
        <strain evidence="6 7">DSM 14954</strain>
    </source>
</reference>
<dbReference type="PANTHER" id="PTHR30346">
    <property type="entry name" value="TRANSCRIPTIONAL DUAL REGULATOR HCAR-RELATED"/>
    <property type="match status" value="1"/>
</dbReference>
<accession>A0A660LEI7</accession>
<organism evidence="6 7">
    <name type="scientific">Solirubrobacter pauli</name>
    <dbReference type="NCBI Taxonomy" id="166793"/>
    <lineage>
        <taxon>Bacteria</taxon>
        <taxon>Bacillati</taxon>
        <taxon>Actinomycetota</taxon>
        <taxon>Thermoleophilia</taxon>
        <taxon>Solirubrobacterales</taxon>
        <taxon>Solirubrobacteraceae</taxon>
        <taxon>Solirubrobacter</taxon>
    </lineage>
</organism>
<dbReference type="Gene3D" id="1.10.10.10">
    <property type="entry name" value="Winged helix-like DNA-binding domain superfamily/Winged helix DNA-binding domain"/>
    <property type="match status" value="1"/>
</dbReference>
<dbReference type="Proteomes" id="UP000278962">
    <property type="component" value="Unassembled WGS sequence"/>
</dbReference>
<keyword evidence="7" id="KW-1185">Reference proteome</keyword>
<gene>
    <name evidence="6" type="ORF">C8N24_2579</name>
</gene>
<dbReference type="GO" id="GO:0032993">
    <property type="term" value="C:protein-DNA complex"/>
    <property type="evidence" value="ECO:0007669"/>
    <property type="project" value="TreeGrafter"/>
</dbReference>
<keyword evidence="4" id="KW-0804">Transcription</keyword>
<dbReference type="InterPro" id="IPR036388">
    <property type="entry name" value="WH-like_DNA-bd_sf"/>
</dbReference>
<dbReference type="RefSeq" id="WP_121250453.1">
    <property type="nucleotide sequence ID" value="NZ_RBIL01000001.1"/>
</dbReference>
<keyword evidence="2" id="KW-0805">Transcription regulation</keyword>
<dbReference type="PROSITE" id="PS50931">
    <property type="entry name" value="HTH_LYSR"/>
    <property type="match status" value="1"/>
</dbReference>
<comment type="similarity">
    <text evidence="1">Belongs to the LysR transcriptional regulatory family.</text>
</comment>
<dbReference type="Gene3D" id="3.40.190.10">
    <property type="entry name" value="Periplasmic binding protein-like II"/>
    <property type="match status" value="2"/>
</dbReference>
<evidence type="ECO:0000256" key="1">
    <source>
        <dbReference type="ARBA" id="ARBA00009437"/>
    </source>
</evidence>
<dbReference type="Pfam" id="PF00126">
    <property type="entry name" value="HTH_1"/>
    <property type="match status" value="1"/>
</dbReference>
<feature type="domain" description="HTH lysR-type" evidence="5">
    <location>
        <begin position="4"/>
        <end position="61"/>
    </location>
</feature>
<protein>
    <submittedName>
        <fullName evidence="6">DNA-binding transcriptional LysR family regulator</fullName>
    </submittedName>
</protein>
<evidence type="ECO:0000256" key="3">
    <source>
        <dbReference type="ARBA" id="ARBA00023125"/>
    </source>
</evidence>
<evidence type="ECO:0000313" key="7">
    <source>
        <dbReference type="Proteomes" id="UP000278962"/>
    </source>
</evidence>
<dbReference type="SUPFAM" id="SSF46785">
    <property type="entry name" value="Winged helix' DNA-binding domain"/>
    <property type="match status" value="1"/>
</dbReference>
<dbReference type="GO" id="GO:0003677">
    <property type="term" value="F:DNA binding"/>
    <property type="evidence" value="ECO:0007669"/>
    <property type="project" value="UniProtKB-KW"/>
</dbReference>
<name>A0A660LEI7_9ACTN</name>
<dbReference type="PRINTS" id="PR00039">
    <property type="entry name" value="HTHLYSR"/>
</dbReference>
<keyword evidence="3 6" id="KW-0238">DNA-binding</keyword>
<dbReference type="AlphaFoldDB" id="A0A660LEI7"/>
<evidence type="ECO:0000313" key="6">
    <source>
        <dbReference type="EMBL" id="RKQ92726.1"/>
    </source>
</evidence>
<dbReference type="InterPro" id="IPR005119">
    <property type="entry name" value="LysR_subst-bd"/>
</dbReference>
<dbReference type="OrthoDB" id="3286335at2"/>
<dbReference type="GO" id="GO:0003700">
    <property type="term" value="F:DNA-binding transcription factor activity"/>
    <property type="evidence" value="ECO:0007669"/>
    <property type="project" value="InterPro"/>
</dbReference>
<sequence length="295" mass="31185">MAELTLTGMRIVSEVAARGSLTGAARALGYTQSAISRQVALMEEAAGTALFERRPRGVTPTARGRALLTHIHGILDRVDAATLALTQLEETLVDRLVLGAFPTALSTLVPRALARMRAEHPAITVRLREGGSATQLRRLRAGRVDVAVIAVGAGLDYDLDGLVPDLVFRGGALLVVGETHPLAGRSWVNVADLHGQSWIVGVADEGGPQFGPWPTLDSEATVVHAVRDWPARLGLVAAGLGVAVIPQLLADALPPGVRAVPVEDPRPFRREVLAVTRPDRSAAVQALVDALREID</sequence>
<dbReference type="InterPro" id="IPR000847">
    <property type="entry name" value="LysR_HTH_N"/>
</dbReference>
<evidence type="ECO:0000259" key="5">
    <source>
        <dbReference type="PROSITE" id="PS50931"/>
    </source>
</evidence>